<keyword evidence="5" id="KW-0808">Transferase</keyword>
<keyword evidence="4" id="KW-0507">mRNA processing</keyword>
<keyword evidence="13" id="KW-0511">Multifunctional enzyme</keyword>
<evidence type="ECO:0000256" key="1">
    <source>
        <dbReference type="ARBA" id="ARBA00004328"/>
    </source>
</evidence>
<evidence type="ECO:0000313" key="23">
    <source>
        <dbReference type="Proteomes" id="UP001269288"/>
    </source>
</evidence>
<comment type="catalytic activity">
    <reaction evidence="18">
        <text>a 5'-end (5'-triphosphoguanosine)-adenylyl-adenylyl-cytidylyl-adenosine in mRNA + S-adenosyl-L-methionine = a 5'-end (5'-triphosphoguanosine)-(2'-O-methyladenylyl)-adenylyl-cytidylyl-adenosine in mRNA + S-adenosyl-L-homocysteine + H(+)</text>
        <dbReference type="Rhea" id="RHEA:65380"/>
        <dbReference type="Rhea" id="RHEA-COMP:16797"/>
        <dbReference type="Rhea" id="RHEA-COMP:16801"/>
        <dbReference type="ChEBI" id="CHEBI:15378"/>
        <dbReference type="ChEBI" id="CHEBI:57856"/>
        <dbReference type="ChEBI" id="CHEBI:59789"/>
        <dbReference type="ChEBI" id="CHEBI:156482"/>
        <dbReference type="ChEBI" id="CHEBI:156484"/>
    </reaction>
</comment>
<evidence type="ECO:0000256" key="7">
    <source>
        <dbReference type="ARBA" id="ARBA00022695"/>
    </source>
</evidence>
<dbReference type="GO" id="GO:0044423">
    <property type="term" value="C:virion component"/>
    <property type="evidence" value="ECO:0007669"/>
    <property type="project" value="UniProtKB-KW"/>
</dbReference>
<keyword evidence="9" id="KW-0067">ATP-binding</keyword>
<evidence type="ECO:0000256" key="14">
    <source>
        <dbReference type="ARBA" id="ARBA00024494"/>
    </source>
</evidence>
<dbReference type="GO" id="GO:0004482">
    <property type="term" value="F:mRNA 5'-cap (guanine-N7-)-methyltransferase activity"/>
    <property type="evidence" value="ECO:0007669"/>
    <property type="project" value="InterPro"/>
</dbReference>
<dbReference type="Pfam" id="PF14318">
    <property type="entry name" value="Mononeg_mRNAcap"/>
    <property type="match status" value="1"/>
</dbReference>
<keyword evidence="6" id="KW-0949">S-adenosyl-L-methionine</keyword>
<evidence type="ECO:0000256" key="4">
    <source>
        <dbReference type="ARBA" id="ARBA00022664"/>
    </source>
</evidence>
<evidence type="ECO:0000256" key="2">
    <source>
        <dbReference type="ARBA" id="ARBA00012494"/>
    </source>
</evidence>
<comment type="subcellular location">
    <subcellularLocation>
        <location evidence="1">Virion</location>
    </subcellularLocation>
</comment>
<keyword evidence="23" id="KW-1185">Reference proteome</keyword>
<dbReference type="GO" id="GO:0005524">
    <property type="term" value="F:ATP binding"/>
    <property type="evidence" value="ECO:0007669"/>
    <property type="project" value="UniProtKB-KW"/>
</dbReference>
<dbReference type="Proteomes" id="UP001269288">
    <property type="component" value="Segment"/>
</dbReference>
<dbReference type="InterPro" id="IPR014023">
    <property type="entry name" value="Mononeg_RNA_pol_cat"/>
</dbReference>
<evidence type="ECO:0000256" key="17">
    <source>
        <dbReference type="ARBA" id="ARBA00031012"/>
    </source>
</evidence>
<comment type="catalytic activity">
    <reaction evidence="19">
        <text>a 5'-end (5'-triphosphoguanosine)-adenylyl-adenylyl-cytidylyl-adenosine in mRNA + 2 S-adenosyl-L-methionine = a 5'-end (N(7)-methyl 5'-triphosphoguanosine)-(2'-O-methyladenylyl)-adenylyl-cytidylyl-adenosine in mRNA + 2 S-adenosyl-L-homocysteine + H(+)</text>
        <dbReference type="Rhea" id="RHEA:65376"/>
        <dbReference type="Rhea" id="RHEA-COMP:16797"/>
        <dbReference type="Rhea" id="RHEA-COMP:16798"/>
        <dbReference type="ChEBI" id="CHEBI:15378"/>
        <dbReference type="ChEBI" id="CHEBI:57856"/>
        <dbReference type="ChEBI" id="CHEBI:59789"/>
        <dbReference type="ChEBI" id="CHEBI:156483"/>
        <dbReference type="ChEBI" id="CHEBI:156484"/>
        <dbReference type="EC" id="2.1.1.375"/>
    </reaction>
</comment>
<reference evidence="22" key="1">
    <citation type="submission" date="2021-05" db="EMBL/GenBank/DDBJ databases">
        <authorList>
            <person name="Feng G."/>
        </authorList>
    </citation>
    <scope>NUCLEOTIDE SEQUENCE</scope>
    <source>
        <strain evidence="22">SBYYJFS75</strain>
    </source>
</reference>
<comment type="catalytic activity">
    <reaction evidence="14">
        <text>a 5'-end triphospho-adenylyl-adenylyl-cytidylyl-adenosine in mRNA + GDP + H(+) = a 5'-end (5'-triphosphoguanosine)-adenylyl-adenylyl-cytidylyl-adenosine in mRNA + diphosphate</text>
        <dbReference type="Rhea" id="RHEA:65436"/>
        <dbReference type="Rhea" id="RHEA-COMP:16797"/>
        <dbReference type="Rhea" id="RHEA-COMP:16799"/>
        <dbReference type="ChEBI" id="CHEBI:15378"/>
        <dbReference type="ChEBI" id="CHEBI:33019"/>
        <dbReference type="ChEBI" id="CHEBI:58189"/>
        <dbReference type="ChEBI" id="CHEBI:156484"/>
        <dbReference type="ChEBI" id="CHEBI:156503"/>
        <dbReference type="EC" id="2.7.7.88"/>
    </reaction>
</comment>
<evidence type="ECO:0000256" key="5">
    <source>
        <dbReference type="ARBA" id="ARBA00022679"/>
    </source>
</evidence>
<gene>
    <name evidence="22" type="ORF">FMLXV2_gp7</name>
</gene>
<dbReference type="EC" id="2.7.7.48" evidence="2"/>
<sequence length="2166" mass="249566">MEDIGLEYSRPGSFDSFELNDMFEEVNTRGPSKWRIPGHLREPIIPDECIFLLTYREKQFFCKRHRRMQEVLNTSGINSFIYDKCRSPWECLDNYIRSLPTKSCYEEDLAVAVRSGINNYLIQKTSYINAKNYFEDSTLRDKLESIILSDERILLAYVNKRKSEVIKDKICEREFEIGSVLTESNSLLCEKEIFFFKCEKHGKSIGPTALLLGALDIHQTRFSLLVYWKLCDFFDKYQGSSIYRLGTALIDQIDGMRSILGEDLFKVMKAWEPLVIGDICRKESDTGFADLYTTTVDGIREFIHIPEVQEFKRLIAINSGKERDKIKMQLELIALNKGFGHPCIDNIEGLREIRKLAGKKTEINPNIAKRVRCVFVRNFIKAFIEKNRKWPEVTFTQPPRKEILSARNNDRWLRPLEASGIDLSEWDLVRFAKNFEFDCSPDTSELISDKSCSPRLSHWTQKYDRCGFKHLHHQEKPKQEPDTTRVILRYLVGEEGETEEVVNEVDSGSPDSENNICILCRKERELKKKGRLFCEQTYRQRLLQTACEQNINKYIFPYIKTQTMSDTELSLRKKINYILKCMRKGSAEVFNLDLYRWNMLQRHESNYFISRDLDDLFGKRHLYKDSHLWMQRSYVLSNSRVNPPRINEINGLPLPGPSCHRGQYGGFEGMRQKLWTISTLCILALASEEERVPVQILGQGDNVVILAKWGRDHRKDIDRNRANLLARIDNYISGLGLKLKLEETWMSNRLFAYGRTYYLYGTAVSNGTKRGMRIISDENDGIPTIETSISMISTATENIALNDWIPDMAFLTYSIEAISYFFRKKILTNPIDLNIATSTLLWPSIFGGLPVSTLANHSIRGMDDSLTIWVSIYRIIRVINKQLFNVILRTVRFSEKSDKDYQGLIQDIYSLNITRIQTASLAAREIVRESLNRFATNPEITKILNIDVSEKEELIELLISIRPLFLPLSHELLKNSNIGMVYNLQNKLTNVQTIVKISSNRGERPFDVITFKNKAVVTYLQAIYSNFPNIDSLIKTRQVNNFLNNRIQCNTCSAEIAQSMRDDTWGVEVKGVTQPVPWEQLEIKDLDKISKRDEDNYLSIVLSDELLRDPVVYRNHQGPFEPYMGSVTHVKSGSIKLNLINPGPFLKSLRELFYLKAWATKECSEDLIQLIDYLVAEKKNILKNKELLENLDLDQESVYGGNIYHRFRSTMQSRGALLNSLSGIGSHVKLSTTSMKRYCRGGEDRTIFFQCCFLYIMSYLASNSLVDPESIFSKQLGARFPCTYCCRVVDGSEFHIVPTSCKLTKLNTTGPLESVTTIDPNRITDMSLALSFAIAKALSDKIRFHILQMADEASVSTLTIEEGARDINVNELRAVELHHFIAALFFCSNSLRYDLLDESPTPGKMLSPGFKLLHSLLITSGRLDEFCKLYHVRPTKFSEGVSPTLGGQMIHRGMKRSLRMGEVVDLIEGYCTRFLNSELIPFSNIGATKGLMKVLFWRHKETLSKLIEENYLYICIYRDELNKLFNSVKDPDNLTKDEKLNISITRKHRDKHRIRMLELESEIRRGSILLTKGIRSFTMIRNTYLHLKQYISQVQGGKSLRPFKVIELITSDDARTRWRKSLCPRLHIELKHQRSTMEADPPCMSPTDPQEFKSVFTFVDAKSSSLFSRSDWYSLDIGVEYSMYRHCSLVLGNTNTSPSVLLHLLVSHSDFLRSNPVEEDKELVVIGFADGTCELSNLCTHLYGTKIVCNTLMTPDNVQAFEYTDFIPPGFLGEECFNPYDTILYRKQSFEGETDITQRVFSRKIIKKLLENNQHIALFLVDIDTLEEATLSLLYERLWDYQDVRSSNSIIIVKTLLSYKLMLQIKEIWKGFNIWLYSPSSYYQGTNRCYCIIGGRRDATLHGCPPLKTTMPVLKGYLTELDHVISEYADYIIANPEVNATILCFNVKHRPYPTSGLCWPDLGKLFYTYTQSGQAIMNLALSRGVRCFSGIYNRSLESFSCDFILKEINYTLALGLSPINYGEMAHIQSAANTLDSIISDKYNELFAILIVKRIIMNPSDEATITRIRTYLMERFLVVDKILSKEGRRVFYFSRMGVTFHNNFYMKNRDVLKRGFCLAGDSGRLCLGLDCYHIGKEMITTQLDLNGGRANEVQEEYQRLIKLCYSI</sequence>
<dbReference type="EMBL" id="MZ210031">
    <property type="protein sequence ID" value="UHM27681.1"/>
    <property type="molecule type" value="Viral_cRNA"/>
</dbReference>
<evidence type="ECO:0000256" key="18">
    <source>
        <dbReference type="ARBA" id="ARBA00047332"/>
    </source>
</evidence>
<evidence type="ECO:0000256" key="20">
    <source>
        <dbReference type="ARBA" id="ARBA00048548"/>
    </source>
</evidence>
<evidence type="ECO:0000256" key="8">
    <source>
        <dbReference type="ARBA" id="ARBA00022741"/>
    </source>
</evidence>
<keyword evidence="3 22" id="KW-0696">RNA-directed RNA polymerase</keyword>
<name>A0A8K1XFM0_9MONO</name>
<dbReference type="Pfam" id="PF00946">
    <property type="entry name" value="Mononeg_RNA_pol"/>
    <property type="match status" value="1"/>
</dbReference>
<proteinExistence type="predicted"/>
<keyword evidence="7" id="KW-0548">Nucleotidyltransferase</keyword>
<evidence type="ECO:0000256" key="10">
    <source>
        <dbReference type="ARBA" id="ARBA00022844"/>
    </source>
</evidence>
<keyword evidence="8" id="KW-0547">Nucleotide-binding</keyword>
<keyword evidence="11" id="KW-0693">Viral RNA replication</keyword>
<comment type="catalytic activity">
    <reaction evidence="20">
        <text>GTP + H2O = GDP + phosphate + H(+)</text>
        <dbReference type="Rhea" id="RHEA:19669"/>
        <dbReference type="ChEBI" id="CHEBI:15377"/>
        <dbReference type="ChEBI" id="CHEBI:15378"/>
        <dbReference type="ChEBI" id="CHEBI:37565"/>
        <dbReference type="ChEBI" id="CHEBI:43474"/>
        <dbReference type="ChEBI" id="CHEBI:58189"/>
    </reaction>
</comment>
<evidence type="ECO:0000256" key="19">
    <source>
        <dbReference type="ARBA" id="ARBA00047370"/>
    </source>
</evidence>
<organism evidence="22 23">
    <name type="scientific">Fushun monolepta lauta xinmovirus 2</name>
    <dbReference type="NCBI Taxonomy" id="2905555"/>
    <lineage>
        <taxon>Viruses</taxon>
        <taxon>Riboviria</taxon>
        <taxon>Orthornavirae</taxon>
        <taxon>Negarnaviricota</taxon>
        <taxon>Haploviricotina</taxon>
        <taxon>Monjiviricetes</taxon>
        <taxon>Mononegavirales</taxon>
        <taxon>Xinmoviridae</taxon>
        <taxon>Laumovirus</taxon>
        <taxon>Laumovirus liaoningense</taxon>
    </lineage>
</organism>
<evidence type="ECO:0000256" key="13">
    <source>
        <dbReference type="ARBA" id="ARBA00023268"/>
    </source>
</evidence>
<evidence type="ECO:0000256" key="12">
    <source>
        <dbReference type="ARBA" id="ARBA00023042"/>
    </source>
</evidence>
<dbReference type="PROSITE" id="PS50526">
    <property type="entry name" value="RDRP_SSRNA_NEG_NONSEG"/>
    <property type="match status" value="1"/>
</dbReference>
<keyword evidence="12" id="KW-0506">mRNA capping</keyword>
<keyword evidence="10" id="KW-0946">Virion</keyword>
<dbReference type="InterPro" id="IPR026890">
    <property type="entry name" value="Mononeg_mRNAcap"/>
</dbReference>
<feature type="domain" description="RdRp catalytic" evidence="21">
    <location>
        <begin position="586"/>
        <end position="761"/>
    </location>
</feature>
<accession>A0A8K1XFM0</accession>
<comment type="catalytic activity">
    <reaction evidence="15">
        <text>a 5'-end (5'-triphosphoguanosine)-(2'-O-methyladenylyl)-adenylyl-cytidylyl-adenosine in mRNA + S-adenosyl-L-methionine = a 5'-end (N(7)-methyl 5'-triphosphoguanosine)-(2'-O-methyladenylyl)-adenylyl-cytidylyl-adenosine in mRNA + S-adenosyl-L-homocysteine</text>
        <dbReference type="Rhea" id="RHEA:65440"/>
        <dbReference type="Rhea" id="RHEA-COMP:16798"/>
        <dbReference type="Rhea" id="RHEA-COMP:16801"/>
        <dbReference type="ChEBI" id="CHEBI:57856"/>
        <dbReference type="ChEBI" id="CHEBI:59789"/>
        <dbReference type="ChEBI" id="CHEBI:156482"/>
        <dbReference type="ChEBI" id="CHEBI:156483"/>
    </reaction>
</comment>
<evidence type="ECO:0000256" key="15">
    <source>
        <dbReference type="ARBA" id="ARBA00024499"/>
    </source>
</evidence>
<evidence type="ECO:0000259" key="21">
    <source>
        <dbReference type="PROSITE" id="PS50526"/>
    </source>
</evidence>
<evidence type="ECO:0000313" key="22">
    <source>
        <dbReference type="EMBL" id="UHM27681.1"/>
    </source>
</evidence>
<evidence type="ECO:0000256" key="6">
    <source>
        <dbReference type="ARBA" id="ARBA00022691"/>
    </source>
</evidence>
<protein>
    <recommendedName>
        <fullName evidence="2">RNA-directed RNA polymerase</fullName>
        <ecNumber evidence="2">2.7.7.48</ecNumber>
    </recommendedName>
    <alternativeName>
        <fullName evidence="17">Replicase</fullName>
    </alternativeName>
    <alternativeName>
        <fullName evidence="16">Transcriptase</fullName>
    </alternativeName>
</protein>
<dbReference type="GO" id="GO:0003968">
    <property type="term" value="F:RNA-directed RNA polymerase activity"/>
    <property type="evidence" value="ECO:0007669"/>
    <property type="project" value="UniProtKB-KW"/>
</dbReference>
<evidence type="ECO:0000256" key="9">
    <source>
        <dbReference type="ARBA" id="ARBA00022840"/>
    </source>
</evidence>
<evidence type="ECO:0000256" key="11">
    <source>
        <dbReference type="ARBA" id="ARBA00022953"/>
    </source>
</evidence>
<evidence type="ECO:0000256" key="16">
    <source>
        <dbReference type="ARBA" id="ARBA00030436"/>
    </source>
</evidence>
<evidence type="ECO:0000256" key="3">
    <source>
        <dbReference type="ARBA" id="ARBA00022484"/>
    </source>
</evidence>